<name>B4CZE8_9BACT</name>
<keyword evidence="3" id="KW-1185">Reference proteome</keyword>
<evidence type="ECO:0000313" key="3">
    <source>
        <dbReference type="Proteomes" id="UP000005824"/>
    </source>
</evidence>
<feature type="compositionally biased region" description="Acidic residues" evidence="1">
    <location>
        <begin position="104"/>
        <end position="116"/>
    </location>
</feature>
<dbReference type="EMBL" id="ABVL01000005">
    <property type="protein sequence ID" value="EDY20112.1"/>
    <property type="molecule type" value="Genomic_DNA"/>
</dbReference>
<sequence length="116" mass="14011">MIGKRSHLHFIFSQFLMRNVHVWKTTTEEGEKREVRAEKFGKKWRLQAKLKHEENWTYYDDPLVEDLIELREVLWRKYQRKHLSYEDVAAVEKMITDRGGTWETPDEDAEDTAANE</sequence>
<dbReference type="Proteomes" id="UP000005824">
    <property type="component" value="Unassembled WGS sequence"/>
</dbReference>
<evidence type="ECO:0000256" key="1">
    <source>
        <dbReference type="SAM" id="MobiDB-lite"/>
    </source>
</evidence>
<dbReference type="STRING" id="497964.CfE428DRAFT_2036"/>
<gene>
    <name evidence="2" type="ORF">CfE428DRAFT_2036</name>
</gene>
<protein>
    <submittedName>
        <fullName evidence="2">Uncharacterized protein</fullName>
    </submittedName>
</protein>
<reference evidence="2 3" key="1">
    <citation type="journal article" date="2011" name="J. Bacteriol.">
        <title>Genome sequence of Chthoniobacter flavus Ellin428, an aerobic heterotrophic soil bacterium.</title>
        <authorList>
            <person name="Kant R."/>
            <person name="van Passel M.W."/>
            <person name="Palva A."/>
            <person name="Lucas S."/>
            <person name="Lapidus A."/>
            <person name="Glavina Del Rio T."/>
            <person name="Dalin E."/>
            <person name="Tice H."/>
            <person name="Bruce D."/>
            <person name="Goodwin L."/>
            <person name="Pitluck S."/>
            <person name="Larimer F.W."/>
            <person name="Land M.L."/>
            <person name="Hauser L."/>
            <person name="Sangwan P."/>
            <person name="de Vos W.M."/>
            <person name="Janssen P.H."/>
            <person name="Smidt H."/>
        </authorList>
    </citation>
    <scope>NUCLEOTIDE SEQUENCE [LARGE SCALE GENOMIC DNA]</scope>
    <source>
        <strain evidence="2 3">Ellin428</strain>
    </source>
</reference>
<feature type="region of interest" description="Disordered" evidence="1">
    <location>
        <begin position="97"/>
        <end position="116"/>
    </location>
</feature>
<comment type="caution">
    <text evidence="2">The sequence shown here is derived from an EMBL/GenBank/DDBJ whole genome shotgun (WGS) entry which is preliminary data.</text>
</comment>
<organism evidence="2 3">
    <name type="scientific">Chthoniobacter flavus Ellin428</name>
    <dbReference type="NCBI Taxonomy" id="497964"/>
    <lineage>
        <taxon>Bacteria</taxon>
        <taxon>Pseudomonadati</taxon>
        <taxon>Verrucomicrobiota</taxon>
        <taxon>Spartobacteria</taxon>
        <taxon>Chthoniobacterales</taxon>
        <taxon>Chthoniobacteraceae</taxon>
        <taxon>Chthoniobacter</taxon>
    </lineage>
</organism>
<proteinExistence type="predicted"/>
<accession>B4CZE8</accession>
<evidence type="ECO:0000313" key="2">
    <source>
        <dbReference type="EMBL" id="EDY20112.1"/>
    </source>
</evidence>
<dbReference type="AlphaFoldDB" id="B4CZE8"/>
<dbReference type="InParanoid" id="B4CZE8"/>